<name>A0A0L0C2W7_LUCCU</name>
<dbReference type="Proteomes" id="UP000037069">
    <property type="component" value="Unassembled WGS sequence"/>
</dbReference>
<evidence type="ECO:0000256" key="5">
    <source>
        <dbReference type="ARBA" id="ARBA00023180"/>
    </source>
</evidence>
<evidence type="ECO:0000256" key="6">
    <source>
        <dbReference type="SAM" id="SignalP"/>
    </source>
</evidence>
<protein>
    <recommendedName>
        <fullName evidence="7">Chitin-binding type-2 domain-containing protein</fullName>
    </recommendedName>
</protein>
<organism evidence="8 9">
    <name type="scientific">Lucilia cuprina</name>
    <name type="common">Green bottle fly</name>
    <name type="synonym">Australian sheep blowfly</name>
    <dbReference type="NCBI Taxonomy" id="7375"/>
    <lineage>
        <taxon>Eukaryota</taxon>
        <taxon>Metazoa</taxon>
        <taxon>Ecdysozoa</taxon>
        <taxon>Arthropoda</taxon>
        <taxon>Hexapoda</taxon>
        <taxon>Insecta</taxon>
        <taxon>Pterygota</taxon>
        <taxon>Neoptera</taxon>
        <taxon>Endopterygota</taxon>
        <taxon>Diptera</taxon>
        <taxon>Brachycera</taxon>
        <taxon>Muscomorpha</taxon>
        <taxon>Oestroidea</taxon>
        <taxon>Calliphoridae</taxon>
        <taxon>Luciliinae</taxon>
        <taxon>Lucilia</taxon>
    </lineage>
</organism>
<evidence type="ECO:0000259" key="7">
    <source>
        <dbReference type="PROSITE" id="PS50940"/>
    </source>
</evidence>
<feature type="domain" description="Chitin-binding type-2" evidence="7">
    <location>
        <begin position="156"/>
        <end position="213"/>
    </location>
</feature>
<gene>
    <name evidence="8" type="ORF">FF38_10366</name>
</gene>
<feature type="domain" description="Chitin-binding type-2" evidence="7">
    <location>
        <begin position="284"/>
        <end position="343"/>
    </location>
</feature>
<proteinExistence type="predicted"/>
<keyword evidence="2 6" id="KW-0732">Signal</keyword>
<dbReference type="OMA" id="CERYYEC"/>
<dbReference type="PROSITE" id="PS50940">
    <property type="entry name" value="CHIT_BIND_II"/>
    <property type="match status" value="5"/>
</dbReference>
<feature type="domain" description="Chitin-binding type-2" evidence="7">
    <location>
        <begin position="91"/>
        <end position="148"/>
    </location>
</feature>
<feature type="domain" description="Chitin-binding type-2" evidence="7">
    <location>
        <begin position="222"/>
        <end position="283"/>
    </location>
</feature>
<sequence length="343" mass="38190">MIAKFVFILSISLFAFISAQQHINVDELCSLAPNALILQPNSCSDWLRCPSSPGASDMEDGSCVFGLYFNKDTGKCEYKDTVECPFESRSKNVCTGEDDDSFVAVKDECNAYIYCNRGEEIKSYCPSNLVFNPISKSCVYESQYKCPVSKPPAENNALCKSLPDGLFFADKQDCTKYSQCKNGELQTYSCNSSYAWDYVKGTCVSIDNVVCLPSAKKPEPELKVCINRVGPISDGISCSGYYFCKKMSNDTHDRKPEHFNCPAGSFFDQQTNSCRDRLNVKCTLNRCEGMGNKYVNMAGDCRKYILCQNGTPFTNGTCPNSYYFDERTQGCTPQVVNYAACMA</sequence>
<dbReference type="Pfam" id="PF01607">
    <property type="entry name" value="CBM_14"/>
    <property type="match status" value="5"/>
</dbReference>
<accession>A0A0L0C2W7</accession>
<feature type="signal peptide" evidence="6">
    <location>
        <begin position="1"/>
        <end position="19"/>
    </location>
</feature>
<evidence type="ECO:0000256" key="1">
    <source>
        <dbReference type="ARBA" id="ARBA00022669"/>
    </source>
</evidence>
<keyword evidence="9" id="KW-1185">Reference proteome</keyword>
<dbReference type="SMART" id="SM00494">
    <property type="entry name" value="ChtBD2"/>
    <property type="match status" value="5"/>
</dbReference>
<dbReference type="GO" id="GO:0005576">
    <property type="term" value="C:extracellular region"/>
    <property type="evidence" value="ECO:0007669"/>
    <property type="project" value="InterPro"/>
</dbReference>
<evidence type="ECO:0000313" key="9">
    <source>
        <dbReference type="Proteomes" id="UP000037069"/>
    </source>
</evidence>
<dbReference type="GO" id="GO:0008061">
    <property type="term" value="F:chitin binding"/>
    <property type="evidence" value="ECO:0007669"/>
    <property type="project" value="UniProtKB-KW"/>
</dbReference>
<dbReference type="Gene3D" id="2.170.140.10">
    <property type="entry name" value="Chitin binding domain"/>
    <property type="match status" value="5"/>
</dbReference>
<dbReference type="InterPro" id="IPR002557">
    <property type="entry name" value="Chitin-bd_dom"/>
</dbReference>
<evidence type="ECO:0000256" key="4">
    <source>
        <dbReference type="ARBA" id="ARBA00023157"/>
    </source>
</evidence>
<dbReference type="PANTHER" id="PTHR23301:SF0">
    <property type="entry name" value="CHITIN-BINDING TYPE-2 DOMAIN-CONTAINING PROTEIN-RELATED"/>
    <property type="match status" value="1"/>
</dbReference>
<feature type="chain" id="PRO_5005535689" description="Chitin-binding type-2 domain-containing protein" evidence="6">
    <location>
        <begin position="20"/>
        <end position="343"/>
    </location>
</feature>
<feature type="domain" description="Chitin-binding type-2" evidence="7">
    <location>
        <begin position="26"/>
        <end position="86"/>
    </location>
</feature>
<keyword evidence="3" id="KW-0677">Repeat</keyword>
<keyword evidence="1" id="KW-0147">Chitin-binding</keyword>
<keyword evidence="4" id="KW-1015">Disulfide bond</keyword>
<dbReference type="InterPro" id="IPR036508">
    <property type="entry name" value="Chitin-bd_dom_sf"/>
</dbReference>
<comment type="caution">
    <text evidence="8">The sequence shown here is derived from an EMBL/GenBank/DDBJ whole genome shotgun (WGS) entry which is preliminary data.</text>
</comment>
<keyword evidence="5" id="KW-0325">Glycoprotein</keyword>
<evidence type="ECO:0000256" key="2">
    <source>
        <dbReference type="ARBA" id="ARBA00022729"/>
    </source>
</evidence>
<dbReference type="OrthoDB" id="6020543at2759"/>
<dbReference type="SUPFAM" id="SSF57625">
    <property type="entry name" value="Invertebrate chitin-binding proteins"/>
    <property type="match status" value="5"/>
</dbReference>
<dbReference type="AlphaFoldDB" id="A0A0L0C2W7"/>
<dbReference type="EMBL" id="JRES01001072">
    <property type="protein sequence ID" value="KNC25759.1"/>
    <property type="molecule type" value="Genomic_DNA"/>
</dbReference>
<reference evidence="8 9" key="1">
    <citation type="journal article" date="2015" name="Nat. Commun.">
        <title>Lucilia cuprina genome unlocks parasitic fly biology to underpin future interventions.</title>
        <authorList>
            <person name="Anstead C.A."/>
            <person name="Korhonen P.K."/>
            <person name="Young N.D."/>
            <person name="Hall R.S."/>
            <person name="Jex A.R."/>
            <person name="Murali S.C."/>
            <person name="Hughes D.S."/>
            <person name="Lee S.F."/>
            <person name="Perry T."/>
            <person name="Stroehlein A.J."/>
            <person name="Ansell B.R."/>
            <person name="Breugelmans B."/>
            <person name="Hofmann A."/>
            <person name="Qu J."/>
            <person name="Dugan S."/>
            <person name="Lee S.L."/>
            <person name="Chao H."/>
            <person name="Dinh H."/>
            <person name="Han Y."/>
            <person name="Doddapaneni H.V."/>
            <person name="Worley K.C."/>
            <person name="Muzny D.M."/>
            <person name="Ioannidis P."/>
            <person name="Waterhouse R.M."/>
            <person name="Zdobnov E.M."/>
            <person name="James P.J."/>
            <person name="Bagnall N.H."/>
            <person name="Kotze A.C."/>
            <person name="Gibbs R.A."/>
            <person name="Richards S."/>
            <person name="Batterham P."/>
            <person name="Gasser R.B."/>
        </authorList>
    </citation>
    <scope>NUCLEOTIDE SEQUENCE [LARGE SCALE GENOMIC DNA]</scope>
    <source>
        <strain evidence="8 9">LS</strain>
        <tissue evidence="8">Full body</tissue>
    </source>
</reference>
<evidence type="ECO:0000313" key="8">
    <source>
        <dbReference type="EMBL" id="KNC25759.1"/>
    </source>
</evidence>
<dbReference type="PANTHER" id="PTHR23301">
    <property type="entry name" value="CHITIN BINDING PERITROPHIN-A"/>
    <property type="match status" value="1"/>
</dbReference>
<evidence type="ECO:0000256" key="3">
    <source>
        <dbReference type="ARBA" id="ARBA00022737"/>
    </source>
</evidence>
<dbReference type="InterPro" id="IPR051940">
    <property type="entry name" value="Chitin_bind-dev_reg"/>
</dbReference>